<proteinExistence type="predicted"/>
<protein>
    <recommendedName>
        <fullName evidence="4">L-serine deaminase</fullName>
    </recommendedName>
    <alternativeName>
        <fullName evidence="5">L-threonine dehydratase</fullName>
    </alternativeName>
</protein>
<dbReference type="PANTHER" id="PTHR48078:SF19">
    <property type="entry name" value="ACT DOMAIN-CONTAINING PROTEIN"/>
    <property type="match status" value="1"/>
</dbReference>
<keyword evidence="3" id="KW-0456">Lyase</keyword>
<dbReference type="Gene3D" id="3.40.50.1100">
    <property type="match status" value="2"/>
</dbReference>
<keyword evidence="2" id="KW-0663">Pyridoxal phosphate</keyword>
<organism evidence="9">
    <name type="scientific">Haemonchus placei</name>
    <name type="common">Barber's pole worm</name>
    <dbReference type="NCBI Taxonomy" id="6290"/>
    <lineage>
        <taxon>Eukaryota</taxon>
        <taxon>Metazoa</taxon>
        <taxon>Ecdysozoa</taxon>
        <taxon>Nematoda</taxon>
        <taxon>Chromadorea</taxon>
        <taxon>Rhabditida</taxon>
        <taxon>Rhabditina</taxon>
        <taxon>Rhabditomorpha</taxon>
        <taxon>Strongyloidea</taxon>
        <taxon>Trichostrongylidae</taxon>
        <taxon>Haemonchus</taxon>
    </lineage>
</organism>
<evidence type="ECO:0000313" key="8">
    <source>
        <dbReference type="Proteomes" id="UP000268014"/>
    </source>
</evidence>
<dbReference type="STRING" id="6290.A0A0N4W5Z4"/>
<dbReference type="InterPro" id="IPR036052">
    <property type="entry name" value="TrpB-like_PALP_sf"/>
</dbReference>
<dbReference type="GO" id="GO:0009097">
    <property type="term" value="P:isoleucine biosynthetic process"/>
    <property type="evidence" value="ECO:0007669"/>
    <property type="project" value="TreeGrafter"/>
</dbReference>
<dbReference type="GO" id="GO:0006565">
    <property type="term" value="P:L-serine catabolic process"/>
    <property type="evidence" value="ECO:0007669"/>
    <property type="project" value="TreeGrafter"/>
</dbReference>
<evidence type="ECO:0000313" key="7">
    <source>
        <dbReference type="EMBL" id="VDO25941.1"/>
    </source>
</evidence>
<dbReference type="InterPro" id="IPR001926">
    <property type="entry name" value="TrpB-like_PALP"/>
</dbReference>
<dbReference type="OMA" id="CAANILH"/>
<gene>
    <name evidence="7" type="ORF">HPLM_LOCUS5423</name>
</gene>
<dbReference type="EMBL" id="UZAF01016335">
    <property type="protein sequence ID" value="VDO25941.1"/>
    <property type="molecule type" value="Genomic_DNA"/>
</dbReference>
<accession>A0A0N4W5Z4</accession>
<reference evidence="7 8" key="2">
    <citation type="submission" date="2018-11" db="EMBL/GenBank/DDBJ databases">
        <authorList>
            <consortium name="Pathogen Informatics"/>
        </authorList>
    </citation>
    <scope>NUCLEOTIDE SEQUENCE [LARGE SCALE GENOMIC DNA]</scope>
    <source>
        <strain evidence="7 8">MHpl1</strain>
    </source>
</reference>
<evidence type="ECO:0000256" key="3">
    <source>
        <dbReference type="ARBA" id="ARBA00023239"/>
    </source>
</evidence>
<evidence type="ECO:0000313" key="9">
    <source>
        <dbReference type="WBParaSite" id="HPLM_0000543101-mRNA-1"/>
    </source>
</evidence>
<feature type="domain" description="Tryptophan synthase beta chain-like PALP" evidence="6">
    <location>
        <begin position="33"/>
        <end position="226"/>
    </location>
</feature>
<dbReference type="GO" id="GO:0004794">
    <property type="term" value="F:threonine deaminase activity"/>
    <property type="evidence" value="ECO:0007669"/>
    <property type="project" value="TreeGrafter"/>
</dbReference>
<dbReference type="PANTHER" id="PTHR48078">
    <property type="entry name" value="THREONINE DEHYDRATASE, MITOCHONDRIAL-RELATED"/>
    <property type="match status" value="1"/>
</dbReference>
<dbReference type="OrthoDB" id="4418812at2759"/>
<sequence length="241" mass="25870">MAQKCRDLRLEPSDRLAPAPLSAFLRFPVEKNAVVRTKCQHSRFLSNAAGCDVFLKLENTQITGSFKERSACNALLCLSEEERKKGVYVGSTGNFARAVSFHGEKLGVPVTVVLPRFSSLSTIAACKSYRANVVIEGKTEDDPLETAFKLARECGGKFINSHDHLDVMAGAGTAALEILQDIKDIDAILVPVGGGGLLAATTVAVKNISPDTKVIGLESETCPATQVRLRPVDNSRLPNTT</sequence>
<name>A0A0N4W5Z4_HAEPC</name>
<evidence type="ECO:0000256" key="5">
    <source>
        <dbReference type="ARBA" id="ARBA00042605"/>
    </source>
</evidence>
<dbReference type="GO" id="GO:0006567">
    <property type="term" value="P:L-threonine catabolic process"/>
    <property type="evidence" value="ECO:0007669"/>
    <property type="project" value="TreeGrafter"/>
</dbReference>
<evidence type="ECO:0000256" key="4">
    <source>
        <dbReference type="ARBA" id="ARBA00041766"/>
    </source>
</evidence>
<evidence type="ECO:0000256" key="1">
    <source>
        <dbReference type="ARBA" id="ARBA00001933"/>
    </source>
</evidence>
<evidence type="ECO:0000256" key="2">
    <source>
        <dbReference type="ARBA" id="ARBA00022898"/>
    </source>
</evidence>
<dbReference type="Proteomes" id="UP000268014">
    <property type="component" value="Unassembled WGS sequence"/>
</dbReference>
<dbReference type="GO" id="GO:0003941">
    <property type="term" value="F:L-serine ammonia-lyase activity"/>
    <property type="evidence" value="ECO:0007669"/>
    <property type="project" value="TreeGrafter"/>
</dbReference>
<reference evidence="9" key="1">
    <citation type="submission" date="2017-02" db="UniProtKB">
        <authorList>
            <consortium name="WormBaseParasite"/>
        </authorList>
    </citation>
    <scope>IDENTIFICATION</scope>
</reference>
<dbReference type="WBParaSite" id="HPLM_0000543101-mRNA-1">
    <property type="protein sequence ID" value="HPLM_0000543101-mRNA-1"/>
    <property type="gene ID" value="HPLM_0000543101"/>
</dbReference>
<dbReference type="SUPFAM" id="SSF53686">
    <property type="entry name" value="Tryptophan synthase beta subunit-like PLP-dependent enzymes"/>
    <property type="match status" value="1"/>
</dbReference>
<dbReference type="InterPro" id="IPR050147">
    <property type="entry name" value="Ser/Thr_Dehydratase"/>
</dbReference>
<dbReference type="AlphaFoldDB" id="A0A0N4W5Z4"/>
<dbReference type="Pfam" id="PF00291">
    <property type="entry name" value="PALP"/>
    <property type="match status" value="1"/>
</dbReference>
<evidence type="ECO:0000259" key="6">
    <source>
        <dbReference type="Pfam" id="PF00291"/>
    </source>
</evidence>
<keyword evidence="8" id="KW-1185">Reference proteome</keyword>
<comment type="cofactor">
    <cofactor evidence="1">
        <name>pyridoxal 5'-phosphate</name>
        <dbReference type="ChEBI" id="CHEBI:597326"/>
    </cofactor>
</comment>